<reference evidence="7 8" key="1">
    <citation type="submission" date="2020-07" db="EMBL/GenBank/DDBJ databases">
        <title>Sequencing the genomes of 1000 actinobacteria strains.</title>
        <authorList>
            <person name="Klenk H.-P."/>
        </authorList>
    </citation>
    <scope>NUCLEOTIDE SEQUENCE [LARGE SCALE GENOMIC DNA]</scope>
    <source>
        <strain evidence="7 8">DSM 100723</strain>
    </source>
</reference>
<dbReference type="PANTHER" id="PTHR42973">
    <property type="entry name" value="BINDING OXIDOREDUCTASE, PUTATIVE (AFU_ORTHOLOGUE AFUA_1G17690)-RELATED"/>
    <property type="match status" value="1"/>
</dbReference>
<dbReference type="Pfam" id="PF01565">
    <property type="entry name" value="FAD_binding_4"/>
    <property type="match status" value="1"/>
</dbReference>
<dbReference type="EMBL" id="JACGWT010000001">
    <property type="protein sequence ID" value="MBA8792587.1"/>
    <property type="molecule type" value="Genomic_DNA"/>
</dbReference>
<dbReference type="InterPro" id="IPR016169">
    <property type="entry name" value="FAD-bd_PCMH_sub2"/>
</dbReference>
<dbReference type="RefSeq" id="WP_182558218.1">
    <property type="nucleotide sequence ID" value="NZ_JACGWT010000001.1"/>
</dbReference>
<gene>
    <name evidence="7" type="ORF">FHX74_000181</name>
</gene>
<dbReference type="InterPro" id="IPR006094">
    <property type="entry name" value="Oxid_FAD_bind_N"/>
</dbReference>
<dbReference type="SUPFAM" id="SSF56176">
    <property type="entry name" value="FAD-binding/transporter-associated domain-like"/>
    <property type="match status" value="1"/>
</dbReference>
<comment type="caution">
    <text evidence="7">The sequence shown here is derived from an EMBL/GenBank/DDBJ whole genome shotgun (WGS) entry which is preliminary data.</text>
</comment>
<dbReference type="GO" id="GO:0016491">
    <property type="term" value="F:oxidoreductase activity"/>
    <property type="evidence" value="ECO:0007669"/>
    <property type="project" value="UniProtKB-KW"/>
</dbReference>
<accession>A0A7W3IP15</accession>
<dbReference type="AlphaFoldDB" id="A0A7W3IP15"/>
<organism evidence="7 8">
    <name type="scientific">Microlunatus kandeliicorticis</name>
    <dbReference type="NCBI Taxonomy" id="1759536"/>
    <lineage>
        <taxon>Bacteria</taxon>
        <taxon>Bacillati</taxon>
        <taxon>Actinomycetota</taxon>
        <taxon>Actinomycetes</taxon>
        <taxon>Propionibacteriales</taxon>
        <taxon>Propionibacteriaceae</taxon>
        <taxon>Microlunatus</taxon>
    </lineage>
</organism>
<dbReference type="PANTHER" id="PTHR42973:SF39">
    <property type="entry name" value="FAD-BINDING PCMH-TYPE DOMAIN-CONTAINING PROTEIN"/>
    <property type="match status" value="1"/>
</dbReference>
<keyword evidence="3" id="KW-0285">Flavoprotein</keyword>
<evidence type="ECO:0000313" key="8">
    <source>
        <dbReference type="Proteomes" id="UP000523079"/>
    </source>
</evidence>
<evidence type="ECO:0000256" key="5">
    <source>
        <dbReference type="ARBA" id="ARBA00023002"/>
    </source>
</evidence>
<dbReference type="GO" id="GO:0071949">
    <property type="term" value="F:FAD binding"/>
    <property type="evidence" value="ECO:0007669"/>
    <property type="project" value="InterPro"/>
</dbReference>
<dbReference type="InterPro" id="IPR050416">
    <property type="entry name" value="FAD-linked_Oxidoreductase"/>
</dbReference>
<evidence type="ECO:0000259" key="6">
    <source>
        <dbReference type="PROSITE" id="PS51387"/>
    </source>
</evidence>
<dbReference type="Gene3D" id="3.40.462.20">
    <property type="match status" value="1"/>
</dbReference>
<dbReference type="PROSITE" id="PS51387">
    <property type="entry name" value="FAD_PCMH"/>
    <property type="match status" value="1"/>
</dbReference>
<dbReference type="InterPro" id="IPR036318">
    <property type="entry name" value="FAD-bd_PCMH-like_sf"/>
</dbReference>
<keyword evidence="5" id="KW-0560">Oxidoreductase</keyword>
<comment type="similarity">
    <text evidence="2">Belongs to the oxygen-dependent FAD-linked oxidoreductase family.</text>
</comment>
<name>A0A7W3IP15_9ACTN</name>
<protein>
    <recommendedName>
        <fullName evidence="6">FAD-binding PCMH-type domain-containing protein</fullName>
    </recommendedName>
</protein>
<sequence>MTTVASPISTSPTTDPTAGLDLLAATLRGRLLLPDHPDFLGAAMPWNVAVPADATAHLAVVEAADAADVAATVRHAAGHGLTVTVRATGHGAYAVGGPSVLLRTGALQELTVDPATRIARVGAGVKWAQVLEAAAPHGLAGLAGSSPDVGVVGYLTGGGLGPVARSYGWASDRVVAFDVVTGDGELRRATATENPALFWALRGGKGALGIVTAVEFELVELAELVGGCLFFAAEHAAEVLRAWAAWAPALPREVSTSVALLRLPPMPGVPEPLAGRTTLAVRFADVGGDPERAQALLAPVTGVAAPVFGGVGPMPYAAIGMIHADPVDPMPSTETATLLAELPEAAVETLLALAGPDADQPDRPCPQIIVELRLLGGALAEPGATPSALCHREAAFTLLAISLGVPPVVGPAQQHAAALLDALAPWSLGGASATNLPNFSATADPAGVARMYDAATFARLGSLADSYDPHRVLVAAEPFRG</sequence>
<evidence type="ECO:0000256" key="1">
    <source>
        <dbReference type="ARBA" id="ARBA00001974"/>
    </source>
</evidence>
<dbReference type="Gene3D" id="3.30.465.10">
    <property type="match status" value="1"/>
</dbReference>
<evidence type="ECO:0000256" key="2">
    <source>
        <dbReference type="ARBA" id="ARBA00005466"/>
    </source>
</evidence>
<evidence type="ECO:0000256" key="3">
    <source>
        <dbReference type="ARBA" id="ARBA00022630"/>
    </source>
</evidence>
<keyword evidence="8" id="KW-1185">Reference proteome</keyword>
<dbReference type="Gene3D" id="3.30.43.10">
    <property type="entry name" value="Uridine Diphospho-n-acetylenolpyruvylglucosamine Reductase, domain 2"/>
    <property type="match status" value="1"/>
</dbReference>
<dbReference type="InterPro" id="IPR016167">
    <property type="entry name" value="FAD-bd_PCMH_sub1"/>
</dbReference>
<comment type="cofactor">
    <cofactor evidence="1">
        <name>FAD</name>
        <dbReference type="ChEBI" id="CHEBI:57692"/>
    </cofactor>
</comment>
<dbReference type="InterPro" id="IPR016166">
    <property type="entry name" value="FAD-bd_PCMH"/>
</dbReference>
<dbReference type="Proteomes" id="UP000523079">
    <property type="component" value="Unassembled WGS sequence"/>
</dbReference>
<proteinExistence type="inferred from homology"/>
<feature type="domain" description="FAD-binding PCMH-type" evidence="6">
    <location>
        <begin position="52"/>
        <end position="221"/>
    </location>
</feature>
<evidence type="ECO:0000256" key="4">
    <source>
        <dbReference type="ARBA" id="ARBA00022827"/>
    </source>
</evidence>
<keyword evidence="4" id="KW-0274">FAD</keyword>
<evidence type="ECO:0000313" key="7">
    <source>
        <dbReference type="EMBL" id="MBA8792587.1"/>
    </source>
</evidence>